<dbReference type="PROSITE" id="PS50011">
    <property type="entry name" value="PROTEIN_KINASE_DOM"/>
    <property type="match status" value="1"/>
</dbReference>
<organism evidence="11">
    <name type="scientific">Dissoconium aciculare CBS 342.82</name>
    <dbReference type="NCBI Taxonomy" id="1314786"/>
    <lineage>
        <taxon>Eukaryota</taxon>
        <taxon>Fungi</taxon>
        <taxon>Dikarya</taxon>
        <taxon>Ascomycota</taxon>
        <taxon>Pezizomycotina</taxon>
        <taxon>Dothideomycetes</taxon>
        <taxon>Dothideomycetidae</taxon>
        <taxon>Mycosphaerellales</taxon>
        <taxon>Dissoconiaceae</taxon>
        <taxon>Dissoconium</taxon>
    </lineage>
</organism>
<dbReference type="InterPro" id="IPR008271">
    <property type="entry name" value="Ser/Thr_kinase_AS"/>
</dbReference>
<dbReference type="PROSITE" id="PS00108">
    <property type="entry name" value="PROTEIN_KINASE_ST"/>
    <property type="match status" value="1"/>
</dbReference>
<keyword evidence="4" id="KW-0547">Nucleotide-binding</keyword>
<dbReference type="AlphaFoldDB" id="A0A6J3MFU9"/>
<accession>A0A6J3MFU9</accession>
<dbReference type="OrthoDB" id="10252171at2759"/>
<evidence type="ECO:0000256" key="3">
    <source>
        <dbReference type="ARBA" id="ARBA00022679"/>
    </source>
</evidence>
<reference evidence="11" key="1">
    <citation type="submission" date="2020-01" db="EMBL/GenBank/DDBJ databases">
        <authorList>
            <consortium name="DOE Joint Genome Institute"/>
            <person name="Haridas S."/>
            <person name="Albert R."/>
            <person name="Binder M."/>
            <person name="Bloem J."/>
            <person name="Labutti K."/>
            <person name="Salamov A."/>
            <person name="Andreopoulos B."/>
            <person name="Baker S.E."/>
            <person name="Barry K."/>
            <person name="Bills G."/>
            <person name="Bluhm B.H."/>
            <person name="Cannon C."/>
            <person name="Castanera R."/>
            <person name="Culley D.E."/>
            <person name="Daum C."/>
            <person name="Ezra D."/>
            <person name="Gonzalez J.B."/>
            <person name="Henrissat B."/>
            <person name="Kuo A."/>
            <person name="Liang C."/>
            <person name="Lipzen A."/>
            <person name="Lutzoni F."/>
            <person name="Magnuson J."/>
            <person name="Mondo S."/>
            <person name="Nolan M."/>
            <person name="Ohm R."/>
            <person name="Pangilinan J."/>
            <person name="Park H.-J."/>
            <person name="Ramirez L."/>
            <person name="Alfaro M."/>
            <person name="Sun H."/>
            <person name="Tritt A."/>
            <person name="Yoshinaga Y."/>
            <person name="Zwiers L.-H."/>
            <person name="Turgeon B.G."/>
            <person name="Goodwin S.B."/>
            <person name="Spatafora J.W."/>
            <person name="Crous P.W."/>
            <person name="Grigoriev I.V."/>
        </authorList>
    </citation>
    <scope>NUCLEOTIDE SEQUENCE</scope>
    <source>
        <strain evidence="11">CBS 342.82</strain>
    </source>
</reference>
<keyword evidence="6" id="KW-0067">ATP-binding</keyword>
<reference evidence="11" key="3">
    <citation type="submission" date="2025-08" db="UniProtKB">
        <authorList>
            <consortium name="RefSeq"/>
        </authorList>
    </citation>
    <scope>IDENTIFICATION</scope>
    <source>
        <strain evidence="11">CBS 342.82</strain>
    </source>
</reference>
<feature type="compositionally biased region" description="Basic and acidic residues" evidence="7">
    <location>
        <begin position="602"/>
        <end position="630"/>
    </location>
</feature>
<feature type="compositionally biased region" description="Polar residues" evidence="7">
    <location>
        <begin position="570"/>
        <end position="592"/>
    </location>
</feature>
<dbReference type="Gene3D" id="3.30.200.20">
    <property type="entry name" value="Phosphorylase Kinase, domain 1"/>
    <property type="match status" value="1"/>
</dbReference>
<evidence type="ECO:0000256" key="4">
    <source>
        <dbReference type="ARBA" id="ARBA00022741"/>
    </source>
</evidence>
<proteinExistence type="inferred from homology"/>
<dbReference type="EC" id="2.7.11.1" evidence="2"/>
<evidence type="ECO:0000313" key="10">
    <source>
        <dbReference type="Proteomes" id="UP000504637"/>
    </source>
</evidence>
<dbReference type="GO" id="GO:0005524">
    <property type="term" value="F:ATP binding"/>
    <property type="evidence" value="ECO:0007669"/>
    <property type="project" value="UniProtKB-KW"/>
</dbReference>
<dbReference type="PANTHER" id="PTHR43671">
    <property type="entry name" value="SERINE/THREONINE-PROTEIN KINASE NEK"/>
    <property type="match status" value="1"/>
</dbReference>
<evidence type="ECO:0000259" key="8">
    <source>
        <dbReference type="PROSITE" id="PS50006"/>
    </source>
</evidence>
<dbReference type="InterPro" id="IPR008984">
    <property type="entry name" value="SMAD_FHA_dom_sf"/>
</dbReference>
<dbReference type="RefSeq" id="XP_033463902.1">
    <property type="nucleotide sequence ID" value="XM_033602739.1"/>
</dbReference>
<dbReference type="SMART" id="SM00220">
    <property type="entry name" value="S_TKc"/>
    <property type="match status" value="1"/>
</dbReference>
<evidence type="ECO:0000313" key="11">
    <source>
        <dbReference type="RefSeq" id="XP_033463902.1"/>
    </source>
</evidence>
<feature type="domain" description="Protein kinase" evidence="9">
    <location>
        <begin position="256"/>
        <end position="507"/>
    </location>
</feature>
<keyword evidence="3" id="KW-0808">Transferase</keyword>
<dbReference type="Proteomes" id="UP000504637">
    <property type="component" value="Unplaced"/>
</dbReference>
<dbReference type="SUPFAM" id="SSF56112">
    <property type="entry name" value="Protein kinase-like (PK-like)"/>
    <property type="match status" value="1"/>
</dbReference>
<gene>
    <name evidence="11" type="ORF">K489DRAFT_366096</name>
</gene>
<dbReference type="InterPro" id="IPR000719">
    <property type="entry name" value="Prot_kinase_dom"/>
</dbReference>
<dbReference type="InterPro" id="IPR050660">
    <property type="entry name" value="NEK_Ser/Thr_kinase"/>
</dbReference>
<protein>
    <recommendedName>
        <fullName evidence="2">non-specific serine/threonine protein kinase</fullName>
        <ecNumber evidence="2">2.7.11.1</ecNumber>
    </recommendedName>
</protein>
<evidence type="ECO:0000259" key="9">
    <source>
        <dbReference type="PROSITE" id="PS50011"/>
    </source>
</evidence>
<dbReference type="Pfam" id="PF00498">
    <property type="entry name" value="FHA"/>
    <property type="match status" value="1"/>
</dbReference>
<dbReference type="PROSITE" id="PS50006">
    <property type="entry name" value="FHA_DOMAIN"/>
    <property type="match status" value="1"/>
</dbReference>
<dbReference type="Gene3D" id="2.60.200.20">
    <property type="match status" value="1"/>
</dbReference>
<dbReference type="GO" id="GO:0004674">
    <property type="term" value="F:protein serine/threonine kinase activity"/>
    <property type="evidence" value="ECO:0007669"/>
    <property type="project" value="UniProtKB-EC"/>
</dbReference>
<evidence type="ECO:0000256" key="2">
    <source>
        <dbReference type="ARBA" id="ARBA00012513"/>
    </source>
</evidence>
<keyword evidence="10" id="KW-1185">Reference proteome</keyword>
<reference evidence="11" key="2">
    <citation type="submission" date="2020-04" db="EMBL/GenBank/DDBJ databases">
        <authorList>
            <consortium name="NCBI Genome Project"/>
        </authorList>
    </citation>
    <scope>NUCLEOTIDE SEQUENCE</scope>
    <source>
        <strain evidence="11">CBS 342.82</strain>
    </source>
</reference>
<feature type="domain" description="FHA" evidence="8">
    <location>
        <begin position="104"/>
        <end position="149"/>
    </location>
</feature>
<keyword evidence="5" id="KW-0418">Kinase</keyword>
<evidence type="ECO:0000256" key="5">
    <source>
        <dbReference type="ARBA" id="ARBA00022777"/>
    </source>
</evidence>
<dbReference type="InterPro" id="IPR011009">
    <property type="entry name" value="Kinase-like_dom_sf"/>
</dbReference>
<dbReference type="PANTHER" id="PTHR43671:SF13">
    <property type="entry name" value="SERINE_THREONINE-PROTEIN KINASE NEK2"/>
    <property type="match status" value="1"/>
</dbReference>
<dbReference type="SUPFAM" id="SSF49879">
    <property type="entry name" value="SMAD/FHA domain"/>
    <property type="match status" value="1"/>
</dbReference>
<feature type="region of interest" description="Disordered" evidence="7">
    <location>
        <begin position="61"/>
        <end position="80"/>
    </location>
</feature>
<name>A0A6J3MFU9_9PEZI</name>
<dbReference type="Gene3D" id="1.10.510.10">
    <property type="entry name" value="Transferase(Phosphotransferase) domain 1"/>
    <property type="match status" value="1"/>
</dbReference>
<dbReference type="GeneID" id="54360539"/>
<evidence type="ECO:0000256" key="7">
    <source>
        <dbReference type="SAM" id="MobiDB-lite"/>
    </source>
</evidence>
<evidence type="ECO:0000256" key="1">
    <source>
        <dbReference type="ARBA" id="ARBA00005575"/>
    </source>
</evidence>
<dbReference type="Pfam" id="PF00069">
    <property type="entry name" value="Pkinase"/>
    <property type="match status" value="1"/>
</dbReference>
<dbReference type="InterPro" id="IPR000253">
    <property type="entry name" value="FHA_dom"/>
</dbReference>
<comment type="similarity">
    <text evidence="1">Belongs to the protein kinase superfamily. CAMK Ser/Thr protein kinase family. CHEK2 subfamily.</text>
</comment>
<feature type="region of interest" description="Disordered" evidence="7">
    <location>
        <begin position="562"/>
        <end position="666"/>
    </location>
</feature>
<feature type="compositionally biased region" description="Polar residues" evidence="7">
    <location>
        <begin position="632"/>
        <end position="647"/>
    </location>
</feature>
<sequence>MSGSRSSTLSSSPPIMSFQDLCRDGDVILILVPISSGATSAVQLPENRLRFQPRLNRMLELSAENRSSRDDRASTAPPDDVATVENTDSFVLRFSHGAKNARGVIMGRSLSADLLITGKGISTMHAVFNFNERGIPFVQDLGSRFGTRVIYPNDQSNLKGFRKGGKPWLLTGPPILNKIRDPAQRDPILYLAPNMAFRVHLPYNQDRDHPDWRARVNIFRERHAEPSSLFGQLDIGSASTTQPATGQVSPAQGPGVIFRSVAGRGIFGVVTYVWNSSTNEEHAEKRPFVDEHKLAVLRDEVRILQGLDHPNIVKYKNFFEYPKPTLVMEWVHGKPLSTDPPQTTREVVHVLHQLCLALEYLDACEPPVAHRDIKGDNVMVTYHGPDHMSVKLIDFGLAKAAEVLTSYCGNLVGSAPEVFLPEEHRKYNHRVDIWSTGVLIAEIIYPWPMRRANYMETPQAWCAALIEFLQEQPRDDVIFFVLDNMLIIDQEERSTADYLAKESKKLFELPNKTLRTSAEDVVTTDFDSEAGTFRLLPNTVLSDDIQPKDALVRLQSTIEGAPESWIASDHPQSITDESSFASNPSQASTPRAPQSPSPRPHSPWEKSSLLKERLLDELADLEKRKAEEASPRMSTEASATLFNTTSEVEADKRLLPAGRKRMRSQE</sequence>
<dbReference type="CDD" id="cd00060">
    <property type="entry name" value="FHA"/>
    <property type="match status" value="1"/>
</dbReference>
<evidence type="ECO:0000256" key="6">
    <source>
        <dbReference type="ARBA" id="ARBA00022840"/>
    </source>
</evidence>